<feature type="non-terminal residue" evidence="1">
    <location>
        <position position="111"/>
    </location>
</feature>
<accession>A0A6S7GHJ6</accession>
<sequence length="111" mass="12842">MEGKAKILFLCLLVVLLSDFSTGFFHRARSRRYRKRIRLHRICFRIFTNRRCKKLMLPTTQKPKALPTTKATTPPVVFLNPVKSHSSGLPYCKSRDVNEILRPAGSRTKRA</sequence>
<reference evidence="1" key="1">
    <citation type="submission" date="2020-04" db="EMBL/GenBank/DDBJ databases">
        <authorList>
            <person name="Alioto T."/>
            <person name="Alioto T."/>
            <person name="Gomez Garrido J."/>
        </authorList>
    </citation>
    <scope>NUCLEOTIDE SEQUENCE</scope>
    <source>
        <strain evidence="1">A484AB</strain>
    </source>
</reference>
<dbReference type="AlphaFoldDB" id="A0A6S7GHJ6"/>
<evidence type="ECO:0000313" key="2">
    <source>
        <dbReference type="Proteomes" id="UP001152795"/>
    </source>
</evidence>
<organism evidence="1 2">
    <name type="scientific">Paramuricea clavata</name>
    <name type="common">Red gorgonian</name>
    <name type="synonym">Violescent sea-whip</name>
    <dbReference type="NCBI Taxonomy" id="317549"/>
    <lineage>
        <taxon>Eukaryota</taxon>
        <taxon>Metazoa</taxon>
        <taxon>Cnidaria</taxon>
        <taxon>Anthozoa</taxon>
        <taxon>Octocorallia</taxon>
        <taxon>Malacalcyonacea</taxon>
        <taxon>Plexauridae</taxon>
        <taxon>Paramuricea</taxon>
    </lineage>
</organism>
<gene>
    <name evidence="1" type="ORF">PACLA_8A018303</name>
</gene>
<keyword evidence="2" id="KW-1185">Reference proteome</keyword>
<dbReference type="EMBL" id="CACRXK020001842">
    <property type="protein sequence ID" value="CAB3991398.1"/>
    <property type="molecule type" value="Genomic_DNA"/>
</dbReference>
<evidence type="ECO:0000313" key="1">
    <source>
        <dbReference type="EMBL" id="CAB3991398.1"/>
    </source>
</evidence>
<protein>
    <submittedName>
        <fullName evidence="1">Uncharacterized protein</fullName>
    </submittedName>
</protein>
<dbReference type="Proteomes" id="UP001152795">
    <property type="component" value="Unassembled WGS sequence"/>
</dbReference>
<name>A0A6S7GHJ6_PARCT</name>
<proteinExistence type="predicted"/>
<comment type="caution">
    <text evidence="1">The sequence shown here is derived from an EMBL/GenBank/DDBJ whole genome shotgun (WGS) entry which is preliminary data.</text>
</comment>